<comment type="caution">
    <text evidence="6">The sequence shown here is derived from an EMBL/GenBank/DDBJ whole genome shotgun (WGS) entry which is preliminary data.</text>
</comment>
<gene>
    <name evidence="4 6" type="primary">rpsR</name>
    <name evidence="6" type="ORF">COU19_02240</name>
</gene>
<keyword evidence="3 4" id="KW-0687">Ribonucleoprotein</keyword>
<name>A0A2H0U9Q6_9BACT</name>
<dbReference type="HAMAP" id="MF_00270">
    <property type="entry name" value="Ribosomal_bS18"/>
    <property type="match status" value="1"/>
</dbReference>
<reference evidence="7" key="1">
    <citation type="submission" date="2017-09" db="EMBL/GenBank/DDBJ databases">
        <title>Depth-based differentiation of microbial function through sediment-hosted aquifers and enrichment of novel symbionts in the deep terrestrial subsurface.</title>
        <authorList>
            <person name="Probst A.J."/>
            <person name="Ladd B."/>
            <person name="Jarett J.K."/>
            <person name="Geller-Mcgrath D.E."/>
            <person name="Sieber C.M.K."/>
            <person name="Emerson J.B."/>
            <person name="Anantharaman K."/>
            <person name="Thomas B.C."/>
            <person name="Malmstrom R."/>
            <person name="Stieglmeier M."/>
            <person name="Klingl A."/>
            <person name="Woyke T."/>
            <person name="Ryan C.M."/>
            <person name="Banfield J.F."/>
        </authorList>
    </citation>
    <scope>NUCLEOTIDE SEQUENCE [LARGE SCALE GENOMIC DNA]</scope>
</reference>
<dbReference type="PANTHER" id="PTHR13479">
    <property type="entry name" value="30S RIBOSOMAL PROTEIN S18"/>
    <property type="match status" value="1"/>
</dbReference>
<keyword evidence="4" id="KW-0699">rRNA-binding</keyword>
<dbReference type="Gene3D" id="4.10.640.10">
    <property type="entry name" value="Ribosomal protein S18"/>
    <property type="match status" value="1"/>
</dbReference>
<comment type="similarity">
    <text evidence="1 4 5">Belongs to the bacterial ribosomal protein bS18 family.</text>
</comment>
<sequence>MAYQAEREEIEIKKFVDYKDVAYLKQFTNPHAKILSKKRTGIPATKQRDIAQAIKRARYMALLPYVAA</sequence>
<dbReference type="Pfam" id="PF01084">
    <property type="entry name" value="Ribosomal_S18"/>
    <property type="match status" value="1"/>
</dbReference>
<evidence type="ECO:0000256" key="2">
    <source>
        <dbReference type="ARBA" id="ARBA00022980"/>
    </source>
</evidence>
<evidence type="ECO:0000256" key="4">
    <source>
        <dbReference type="HAMAP-Rule" id="MF_00270"/>
    </source>
</evidence>
<dbReference type="InterPro" id="IPR036870">
    <property type="entry name" value="Ribosomal_bS18_sf"/>
</dbReference>
<dbReference type="PRINTS" id="PR00974">
    <property type="entry name" value="RIBOSOMALS18"/>
</dbReference>
<evidence type="ECO:0000313" key="7">
    <source>
        <dbReference type="Proteomes" id="UP000230179"/>
    </source>
</evidence>
<dbReference type="GO" id="GO:0006412">
    <property type="term" value="P:translation"/>
    <property type="evidence" value="ECO:0007669"/>
    <property type="project" value="UniProtKB-UniRule"/>
</dbReference>
<organism evidence="6 7">
    <name type="scientific">Candidatus Kaiserbacteria bacterium CG10_big_fil_rev_8_21_14_0_10_56_12</name>
    <dbReference type="NCBI Taxonomy" id="1974611"/>
    <lineage>
        <taxon>Bacteria</taxon>
        <taxon>Candidatus Kaiseribacteriota</taxon>
    </lineage>
</organism>
<protein>
    <recommendedName>
        <fullName evidence="4">Small ribosomal subunit protein bS18</fullName>
    </recommendedName>
</protein>
<dbReference type="PANTHER" id="PTHR13479:SF40">
    <property type="entry name" value="SMALL RIBOSOMAL SUBUNIT PROTEIN BS18M"/>
    <property type="match status" value="1"/>
</dbReference>
<comment type="function">
    <text evidence="4">Binds as a heterodimer with protein bS6 to the central domain of the 16S rRNA, where it helps stabilize the platform of the 30S subunit.</text>
</comment>
<accession>A0A2H0U9Q6</accession>
<keyword evidence="2 4" id="KW-0689">Ribosomal protein</keyword>
<dbReference type="SUPFAM" id="SSF46911">
    <property type="entry name" value="Ribosomal protein S18"/>
    <property type="match status" value="1"/>
</dbReference>
<dbReference type="GO" id="GO:0005840">
    <property type="term" value="C:ribosome"/>
    <property type="evidence" value="ECO:0007669"/>
    <property type="project" value="UniProtKB-KW"/>
</dbReference>
<dbReference type="EMBL" id="PFBL01000020">
    <property type="protein sequence ID" value="PIR83090.1"/>
    <property type="molecule type" value="Genomic_DNA"/>
</dbReference>
<evidence type="ECO:0000256" key="3">
    <source>
        <dbReference type="ARBA" id="ARBA00023274"/>
    </source>
</evidence>
<dbReference type="GO" id="GO:0003735">
    <property type="term" value="F:structural constituent of ribosome"/>
    <property type="evidence" value="ECO:0007669"/>
    <property type="project" value="InterPro"/>
</dbReference>
<dbReference type="GO" id="GO:0070181">
    <property type="term" value="F:small ribosomal subunit rRNA binding"/>
    <property type="evidence" value="ECO:0007669"/>
    <property type="project" value="TreeGrafter"/>
</dbReference>
<proteinExistence type="inferred from homology"/>
<dbReference type="Proteomes" id="UP000230179">
    <property type="component" value="Unassembled WGS sequence"/>
</dbReference>
<dbReference type="NCBIfam" id="TIGR00165">
    <property type="entry name" value="S18"/>
    <property type="match status" value="1"/>
</dbReference>
<dbReference type="AlphaFoldDB" id="A0A2H0U9Q6"/>
<evidence type="ECO:0000256" key="1">
    <source>
        <dbReference type="ARBA" id="ARBA00005589"/>
    </source>
</evidence>
<evidence type="ECO:0000256" key="5">
    <source>
        <dbReference type="RuleBase" id="RU003910"/>
    </source>
</evidence>
<evidence type="ECO:0000313" key="6">
    <source>
        <dbReference type="EMBL" id="PIR83090.1"/>
    </source>
</evidence>
<dbReference type="GO" id="GO:1990904">
    <property type="term" value="C:ribonucleoprotein complex"/>
    <property type="evidence" value="ECO:0007669"/>
    <property type="project" value="UniProtKB-KW"/>
</dbReference>
<comment type="subunit">
    <text evidence="4">Part of the 30S ribosomal subunit. Forms a tight heterodimer with protein bS6.</text>
</comment>
<dbReference type="InterPro" id="IPR001648">
    <property type="entry name" value="Ribosomal_bS18"/>
</dbReference>
<keyword evidence="4" id="KW-0694">RNA-binding</keyword>